<dbReference type="GO" id="GO:0005634">
    <property type="term" value="C:nucleus"/>
    <property type="evidence" value="ECO:0007669"/>
    <property type="project" value="TreeGrafter"/>
</dbReference>
<keyword evidence="3" id="KW-0862">Zinc</keyword>
<dbReference type="SUPFAM" id="SSF57850">
    <property type="entry name" value="RING/U-box"/>
    <property type="match status" value="1"/>
</dbReference>
<evidence type="ECO:0000256" key="4">
    <source>
        <dbReference type="PROSITE-ProRule" id="PRU00601"/>
    </source>
</evidence>
<dbReference type="SMART" id="SM00184">
    <property type="entry name" value="RING"/>
    <property type="match status" value="1"/>
</dbReference>
<feature type="region of interest" description="Disordered" evidence="5">
    <location>
        <begin position="223"/>
        <end position="252"/>
    </location>
</feature>
<dbReference type="EMBL" id="JAVHNS010000014">
    <property type="protein sequence ID" value="KAK6336014.1"/>
    <property type="molecule type" value="Genomic_DNA"/>
</dbReference>
<evidence type="ECO:0000256" key="1">
    <source>
        <dbReference type="ARBA" id="ARBA00022723"/>
    </source>
</evidence>
<feature type="region of interest" description="Disordered" evidence="5">
    <location>
        <begin position="149"/>
        <end position="185"/>
    </location>
</feature>
<dbReference type="InterPro" id="IPR037275">
    <property type="entry name" value="Znf_CTCHY_sf"/>
</dbReference>
<dbReference type="GO" id="GO:0006511">
    <property type="term" value="P:ubiquitin-dependent protein catabolic process"/>
    <property type="evidence" value="ECO:0007669"/>
    <property type="project" value="TreeGrafter"/>
</dbReference>
<feature type="domain" description="CTCHY-type" evidence="8">
    <location>
        <begin position="328"/>
        <end position="394"/>
    </location>
</feature>
<sequence length="645" mass="70381">MSGIEVLTNFFENIRPRYSWSSSDTVASDSHVVSTPSSPSRASALNDEAQSDATLASPPTSPTHGLETPEYDCGVYTDAEDEDGDSDSDVGNATSRASNSVIGDAIAAAAIAVALETPDATVRLASPPIVPPSESPSSASVIGETPALEQAGSSTMPEAVPSAETRAPSSGDNPAPVSLAIPEDDGHSVLREKLLDIQRSSLTERERAQRMHLLMTEGYLRQTGQQGSVSPAGSRPRSMIEGDPFNVTEEDKEPTYANDDEGILGCTHYRRNVKLQCSTCDKWYPCRFCHDDKEEHSLIRKDTKNMLCMFCGTAQPAAQTCRQCSRYAALYYCDKCKLWDDDPTRTIYHCNDCGICRIGRGLGKDFFHCKKCGVCMSIELEGQHRCIERSTDCDCPICGEYLFTSVNTVVFMTCGHSIHLDCYNEHMKSSYRCPTCAKSVFNMESRFRYLDYEIQRQPLPDPYRHWHCHIICNDCSAKSDVAFHFLGLKCDTCKSYNTCEVKLIRPEEDPNNAPSSILSRNLLPPPHLMPNPETAGTIVPGEDVVADLASVIREIEGRDVSRAGPSTLDGVDSTDGSDCSCADGEGEDGYDSDSLDSGEEEDGEDDDDDDGDAGSVDDDEDDDDEEEPVYDGPAPVEIVHLPGHP</sequence>
<comment type="caution">
    <text evidence="9">The sequence shown here is derived from an EMBL/GenBank/DDBJ whole genome shotgun (WGS) entry which is preliminary data.</text>
</comment>
<dbReference type="GO" id="GO:0016567">
    <property type="term" value="P:protein ubiquitination"/>
    <property type="evidence" value="ECO:0007669"/>
    <property type="project" value="TreeGrafter"/>
</dbReference>
<dbReference type="InterPro" id="IPR037274">
    <property type="entry name" value="Znf_CHY_sf"/>
</dbReference>
<feature type="compositionally biased region" description="Acidic residues" evidence="5">
    <location>
        <begin position="78"/>
        <end position="88"/>
    </location>
</feature>
<dbReference type="GO" id="GO:0061630">
    <property type="term" value="F:ubiquitin protein ligase activity"/>
    <property type="evidence" value="ECO:0007669"/>
    <property type="project" value="TreeGrafter"/>
</dbReference>
<evidence type="ECO:0000256" key="3">
    <source>
        <dbReference type="ARBA" id="ARBA00022833"/>
    </source>
</evidence>
<gene>
    <name evidence="9" type="ORF">TWF730_003386</name>
</gene>
<dbReference type="Proteomes" id="UP001373714">
    <property type="component" value="Unassembled WGS sequence"/>
</dbReference>
<evidence type="ECO:0008006" key="11">
    <source>
        <dbReference type="Google" id="ProtNLM"/>
    </source>
</evidence>
<feature type="region of interest" description="Disordered" evidence="5">
    <location>
        <begin position="560"/>
        <end position="645"/>
    </location>
</feature>
<dbReference type="PROSITE" id="PS50089">
    <property type="entry name" value="ZF_RING_2"/>
    <property type="match status" value="1"/>
</dbReference>
<dbReference type="Pfam" id="PF13639">
    <property type="entry name" value="zf-RING_2"/>
    <property type="match status" value="1"/>
</dbReference>
<evidence type="ECO:0000256" key="5">
    <source>
        <dbReference type="SAM" id="MobiDB-lite"/>
    </source>
</evidence>
<feature type="domain" description="CHY-type" evidence="7">
    <location>
        <begin position="259"/>
        <end position="326"/>
    </location>
</feature>
<protein>
    <recommendedName>
        <fullName evidence="11">Zf-CHY-domain-containing protein</fullName>
    </recommendedName>
</protein>
<dbReference type="PROSITE" id="PS51270">
    <property type="entry name" value="ZF_CTCHY"/>
    <property type="match status" value="1"/>
</dbReference>
<evidence type="ECO:0000313" key="9">
    <source>
        <dbReference type="EMBL" id="KAK6336014.1"/>
    </source>
</evidence>
<evidence type="ECO:0000259" key="7">
    <source>
        <dbReference type="PROSITE" id="PS51266"/>
    </source>
</evidence>
<dbReference type="CDD" id="cd16464">
    <property type="entry name" value="RING-H2_Pirh2-like"/>
    <property type="match status" value="1"/>
</dbReference>
<dbReference type="Pfam" id="PF05495">
    <property type="entry name" value="zf-CHY"/>
    <property type="match status" value="1"/>
</dbReference>
<name>A0AAV9U887_9PEZI</name>
<keyword evidence="1" id="KW-0479">Metal-binding</keyword>
<dbReference type="GO" id="GO:0008270">
    <property type="term" value="F:zinc ion binding"/>
    <property type="evidence" value="ECO:0007669"/>
    <property type="project" value="UniProtKB-KW"/>
</dbReference>
<evidence type="ECO:0000259" key="8">
    <source>
        <dbReference type="PROSITE" id="PS51270"/>
    </source>
</evidence>
<evidence type="ECO:0000313" key="10">
    <source>
        <dbReference type="Proteomes" id="UP001373714"/>
    </source>
</evidence>
<feature type="compositionally biased region" description="Low complexity" evidence="5">
    <location>
        <begin position="21"/>
        <end position="35"/>
    </location>
</feature>
<evidence type="ECO:0000256" key="2">
    <source>
        <dbReference type="ARBA" id="ARBA00022771"/>
    </source>
</evidence>
<dbReference type="Gene3D" id="2.20.28.10">
    <property type="match status" value="1"/>
</dbReference>
<dbReference type="InterPro" id="IPR008913">
    <property type="entry name" value="Znf_CHY"/>
</dbReference>
<dbReference type="InterPro" id="IPR013083">
    <property type="entry name" value="Znf_RING/FYVE/PHD"/>
</dbReference>
<dbReference type="InterPro" id="IPR017921">
    <property type="entry name" value="Znf_CTCHY"/>
</dbReference>
<dbReference type="AlphaFoldDB" id="A0AAV9U887"/>
<dbReference type="InterPro" id="IPR001841">
    <property type="entry name" value="Znf_RING"/>
</dbReference>
<dbReference type="PANTHER" id="PTHR21319">
    <property type="entry name" value="RING FINGER AND CHY ZINC FINGER DOMAIN-CONTAINING PROTEIN 1"/>
    <property type="match status" value="1"/>
</dbReference>
<dbReference type="PROSITE" id="PS51266">
    <property type="entry name" value="ZF_CHY"/>
    <property type="match status" value="1"/>
</dbReference>
<organism evidence="9 10">
    <name type="scientific">Orbilia blumenaviensis</name>
    <dbReference type="NCBI Taxonomy" id="1796055"/>
    <lineage>
        <taxon>Eukaryota</taxon>
        <taxon>Fungi</taxon>
        <taxon>Dikarya</taxon>
        <taxon>Ascomycota</taxon>
        <taxon>Pezizomycotina</taxon>
        <taxon>Orbiliomycetes</taxon>
        <taxon>Orbiliales</taxon>
        <taxon>Orbiliaceae</taxon>
        <taxon>Orbilia</taxon>
    </lineage>
</organism>
<feature type="compositionally biased region" description="Acidic residues" evidence="5">
    <location>
        <begin position="584"/>
        <end position="629"/>
    </location>
</feature>
<keyword evidence="2 4" id="KW-0863">Zinc-finger</keyword>
<accession>A0AAV9U887</accession>
<proteinExistence type="predicted"/>
<dbReference type="Pfam" id="PF14599">
    <property type="entry name" value="zinc_ribbon_6"/>
    <property type="match status" value="1"/>
</dbReference>
<reference evidence="9 10" key="1">
    <citation type="submission" date="2019-10" db="EMBL/GenBank/DDBJ databases">
        <authorList>
            <person name="Palmer J.M."/>
        </authorList>
    </citation>
    <scope>NUCLEOTIDE SEQUENCE [LARGE SCALE GENOMIC DNA]</scope>
    <source>
        <strain evidence="9 10">TWF730</strain>
    </source>
</reference>
<dbReference type="InterPro" id="IPR039512">
    <property type="entry name" value="RCHY1_zinc-ribbon"/>
</dbReference>
<dbReference type="SUPFAM" id="SSF161245">
    <property type="entry name" value="Zinc hairpin stack"/>
    <property type="match status" value="1"/>
</dbReference>
<keyword evidence="10" id="KW-1185">Reference proteome</keyword>
<evidence type="ECO:0000259" key="6">
    <source>
        <dbReference type="PROSITE" id="PS50089"/>
    </source>
</evidence>
<dbReference type="Gene3D" id="3.30.40.10">
    <property type="entry name" value="Zinc/RING finger domain, C3HC4 (zinc finger)"/>
    <property type="match status" value="1"/>
</dbReference>
<dbReference type="SUPFAM" id="SSF161219">
    <property type="entry name" value="CHY zinc finger-like"/>
    <property type="match status" value="1"/>
</dbReference>
<dbReference type="PANTHER" id="PTHR21319:SF0">
    <property type="entry name" value="AND RING FINGER DOMAIN PROTEIN, PUTATIVE (AFU_ORTHOLOGUE AFUA_1G08900)-RELATED"/>
    <property type="match status" value="1"/>
</dbReference>
<feature type="region of interest" description="Disordered" evidence="5">
    <location>
        <begin position="21"/>
        <end position="95"/>
    </location>
</feature>
<feature type="domain" description="RING-type" evidence="6">
    <location>
        <begin position="395"/>
        <end position="436"/>
    </location>
</feature>